<evidence type="ECO:0000259" key="11">
    <source>
        <dbReference type="Pfam" id="PF01747"/>
    </source>
</evidence>
<dbReference type="GO" id="GO:0004781">
    <property type="term" value="F:sulfate adenylyltransferase (ATP) activity"/>
    <property type="evidence" value="ECO:0007669"/>
    <property type="project" value="UniProtKB-EC"/>
</dbReference>
<dbReference type="Gene3D" id="3.10.400.10">
    <property type="entry name" value="Sulfate adenylyltransferase"/>
    <property type="match status" value="1"/>
</dbReference>
<comment type="pathway">
    <text evidence="1">Sulfur metabolism; hydrogen sulfide biosynthesis; sulfite from sulfate: step 1/3.</text>
</comment>
<dbReference type="Proteomes" id="UP000241848">
    <property type="component" value="Unassembled WGS sequence"/>
</dbReference>
<dbReference type="NCBIfam" id="NF003166">
    <property type="entry name" value="PRK04149.1"/>
    <property type="match status" value="1"/>
</dbReference>
<organism evidence="13 14">
    <name type="scientific">Sulfobacillus acidophilus</name>
    <dbReference type="NCBI Taxonomy" id="53633"/>
    <lineage>
        <taxon>Bacteria</taxon>
        <taxon>Bacillati</taxon>
        <taxon>Bacillota</taxon>
        <taxon>Clostridia</taxon>
        <taxon>Eubacteriales</taxon>
        <taxon>Clostridiales Family XVII. Incertae Sedis</taxon>
        <taxon>Sulfobacillus</taxon>
    </lineage>
</organism>
<comment type="catalytic activity">
    <reaction evidence="10">
        <text>sulfate + ATP + H(+) = adenosine 5'-phosphosulfate + diphosphate</text>
        <dbReference type="Rhea" id="RHEA:18133"/>
        <dbReference type="ChEBI" id="CHEBI:15378"/>
        <dbReference type="ChEBI" id="CHEBI:16189"/>
        <dbReference type="ChEBI" id="CHEBI:30616"/>
        <dbReference type="ChEBI" id="CHEBI:33019"/>
        <dbReference type="ChEBI" id="CHEBI:58243"/>
        <dbReference type="EC" id="2.7.7.4"/>
    </reaction>
</comment>
<dbReference type="Pfam" id="PF01747">
    <property type="entry name" value="ATP-sulfurylase"/>
    <property type="match status" value="1"/>
</dbReference>
<evidence type="ECO:0000313" key="14">
    <source>
        <dbReference type="Proteomes" id="UP000241848"/>
    </source>
</evidence>
<protein>
    <recommendedName>
        <fullName evidence="2">sulfate adenylyltransferase</fullName>
        <ecNumber evidence="2">2.7.7.4</ecNumber>
    </recommendedName>
    <alternativeName>
        <fullName evidence="9">ATP-sulfurylase</fullName>
    </alternativeName>
    <alternativeName>
        <fullName evidence="7">Sulfate adenylate transferase</fullName>
    </alternativeName>
</protein>
<evidence type="ECO:0000256" key="2">
    <source>
        <dbReference type="ARBA" id="ARBA00012391"/>
    </source>
</evidence>
<evidence type="ECO:0000256" key="10">
    <source>
        <dbReference type="ARBA" id="ARBA00049370"/>
    </source>
</evidence>
<evidence type="ECO:0000256" key="6">
    <source>
        <dbReference type="ARBA" id="ARBA00022840"/>
    </source>
</evidence>
<evidence type="ECO:0000313" key="13">
    <source>
        <dbReference type="EMBL" id="PSR22577.1"/>
    </source>
</evidence>
<proteinExistence type="inferred from homology"/>
<dbReference type="InterPro" id="IPR002650">
    <property type="entry name" value="Sulphate_adenylyltransferase"/>
</dbReference>
<dbReference type="InterPro" id="IPR024951">
    <property type="entry name" value="Sulfurylase_cat_dom"/>
</dbReference>
<sequence length="361" mass="39983">MPQPGAKDRFVAIEMGATETQDAALLVHGAYAPLTTFMNQSQYQSVLHSMRLPEGALFPMPIVLPVASEIAQRLIPGQVVALRGSNGWTGELRVTQTFERDLQREAQLVYGTTSCQHPGVATLLQSPAWCAAGSVTLCREGESMFPEAQWPHQVRAAITEMGWETVTFFQTRNPPHRAHEYMLKLALEATDGLVIHPLVGPTKRDDVPATIRMAAYRTLIREYFPGDRVLLATFGGAMRYAGPREALFHGLVRKNYGATHVIVGRDAAGVGTFYSPMRATQLFRSLAGDIGVTPLCFDQIGYCCKCQSLASDRTCPHRSDWLAMSGTMVRDLLRHRESPPIEVMRPEIATILMTYYRSQEG</sequence>
<dbReference type="GO" id="GO:0005524">
    <property type="term" value="F:ATP binding"/>
    <property type="evidence" value="ECO:0007669"/>
    <property type="project" value="UniProtKB-KW"/>
</dbReference>
<dbReference type="InterPro" id="IPR014729">
    <property type="entry name" value="Rossmann-like_a/b/a_fold"/>
</dbReference>
<keyword evidence="4 13" id="KW-0548">Nucleotidyltransferase</keyword>
<evidence type="ECO:0000256" key="7">
    <source>
        <dbReference type="ARBA" id="ARBA00031812"/>
    </source>
</evidence>
<dbReference type="InterPro" id="IPR015947">
    <property type="entry name" value="PUA-like_sf"/>
</dbReference>
<dbReference type="Gene3D" id="3.40.50.620">
    <property type="entry name" value="HUPs"/>
    <property type="match status" value="1"/>
</dbReference>
<evidence type="ECO:0000256" key="4">
    <source>
        <dbReference type="ARBA" id="ARBA00022695"/>
    </source>
</evidence>
<dbReference type="PANTHER" id="PTHR43509">
    <property type="match status" value="1"/>
</dbReference>
<feature type="domain" description="Sulphate adenylyltransferase catalytic" evidence="11">
    <location>
        <begin position="150"/>
        <end position="354"/>
    </location>
</feature>
<feature type="domain" description="ATP-sulfurylase PUA-like" evidence="12">
    <location>
        <begin position="9"/>
        <end position="138"/>
    </location>
</feature>
<evidence type="ECO:0000256" key="5">
    <source>
        <dbReference type="ARBA" id="ARBA00022741"/>
    </source>
</evidence>
<dbReference type="NCBIfam" id="TIGR00339">
    <property type="entry name" value="sopT"/>
    <property type="match status" value="1"/>
</dbReference>
<dbReference type="PANTHER" id="PTHR43509:SF1">
    <property type="entry name" value="SULFATE ADENYLYLTRANSFERASE"/>
    <property type="match status" value="1"/>
</dbReference>
<accession>A0A2T2WK20</accession>
<dbReference type="SUPFAM" id="SSF88697">
    <property type="entry name" value="PUA domain-like"/>
    <property type="match status" value="1"/>
</dbReference>
<gene>
    <name evidence="13" type="primary">sat</name>
    <name evidence="13" type="ORF">C7B45_06440</name>
</gene>
<evidence type="ECO:0000256" key="1">
    <source>
        <dbReference type="ARBA" id="ARBA00005048"/>
    </source>
</evidence>
<dbReference type="EC" id="2.7.7.4" evidence="2"/>
<reference evidence="13 14" key="1">
    <citation type="journal article" date="2014" name="BMC Genomics">
        <title>Comparison of environmental and isolate Sulfobacillus genomes reveals diverse carbon, sulfur, nitrogen, and hydrogen metabolisms.</title>
        <authorList>
            <person name="Justice N.B."/>
            <person name="Norman A."/>
            <person name="Brown C.T."/>
            <person name="Singh A."/>
            <person name="Thomas B.C."/>
            <person name="Banfield J.F."/>
        </authorList>
    </citation>
    <scope>NUCLEOTIDE SEQUENCE [LARGE SCALE GENOMIC DNA]</scope>
    <source>
        <strain evidence="13">AMDSBA3</strain>
    </source>
</reference>
<dbReference type="EMBL" id="PXYV01000015">
    <property type="protein sequence ID" value="PSR22577.1"/>
    <property type="molecule type" value="Genomic_DNA"/>
</dbReference>
<dbReference type="InterPro" id="IPR025980">
    <property type="entry name" value="ATP-Sase_PUA-like_dom"/>
</dbReference>
<evidence type="ECO:0000256" key="9">
    <source>
        <dbReference type="ARBA" id="ARBA00041598"/>
    </source>
</evidence>
<keyword evidence="6" id="KW-0067">ATP-binding</keyword>
<name>A0A2T2WK20_9FIRM</name>
<dbReference type="SUPFAM" id="SSF52374">
    <property type="entry name" value="Nucleotidylyl transferase"/>
    <property type="match status" value="1"/>
</dbReference>
<comment type="similarity">
    <text evidence="8">Belongs to the sulfate adenylyltransferase family.</text>
</comment>
<keyword evidence="5" id="KW-0547">Nucleotide-binding</keyword>
<evidence type="ECO:0000259" key="12">
    <source>
        <dbReference type="Pfam" id="PF14306"/>
    </source>
</evidence>
<dbReference type="GO" id="GO:0000103">
    <property type="term" value="P:sulfate assimilation"/>
    <property type="evidence" value="ECO:0007669"/>
    <property type="project" value="InterPro"/>
</dbReference>
<evidence type="ECO:0000256" key="3">
    <source>
        <dbReference type="ARBA" id="ARBA00022679"/>
    </source>
</evidence>
<dbReference type="AlphaFoldDB" id="A0A2T2WK20"/>
<comment type="caution">
    <text evidence="13">The sequence shown here is derived from an EMBL/GenBank/DDBJ whole genome shotgun (WGS) entry which is preliminary data.</text>
</comment>
<evidence type="ECO:0000256" key="8">
    <source>
        <dbReference type="ARBA" id="ARBA00037980"/>
    </source>
</evidence>
<dbReference type="Pfam" id="PF14306">
    <property type="entry name" value="PUA_2"/>
    <property type="match status" value="1"/>
</dbReference>
<keyword evidence="3 13" id="KW-0808">Transferase</keyword>